<keyword evidence="2" id="KW-1185">Reference proteome</keyword>
<name>K6VN91_9MICO</name>
<evidence type="ECO:0000313" key="1">
    <source>
        <dbReference type="EMBL" id="GAB78189.1"/>
    </source>
</evidence>
<sequence length="77" mass="9237">MVELGLSRFPNKEFDVLVVRHHDQKVSRWVGRAWWPEDEEQFAMAFKVRAVRIDPRSQILQMRHRRHTTEMHVASGI</sequence>
<dbReference type="Proteomes" id="UP000008495">
    <property type="component" value="Unassembled WGS sequence"/>
</dbReference>
<proteinExistence type="predicted"/>
<gene>
    <name evidence="1" type="ORF">AUCHE_08_04340</name>
</gene>
<dbReference type="EMBL" id="BAGZ01000008">
    <property type="protein sequence ID" value="GAB78189.1"/>
    <property type="molecule type" value="Genomic_DNA"/>
</dbReference>
<dbReference type="RefSeq" id="WP_006502944.1">
    <property type="nucleotide sequence ID" value="NZ_BAGZ01000008.1"/>
</dbReference>
<reference evidence="1 2" key="1">
    <citation type="submission" date="2012-08" db="EMBL/GenBank/DDBJ databases">
        <title>Whole genome shotgun sequence of Austwickia chelonae NBRC 105200.</title>
        <authorList>
            <person name="Yoshida I."/>
            <person name="Hosoyama A."/>
            <person name="Tsuchikane K."/>
            <person name="Katsumata H."/>
            <person name="Ando Y."/>
            <person name="Ohji S."/>
            <person name="Hamada M."/>
            <person name="Tamura T."/>
            <person name="Yamazoe A."/>
            <person name="Yamazaki S."/>
            <person name="Fujita N."/>
        </authorList>
    </citation>
    <scope>NUCLEOTIDE SEQUENCE [LARGE SCALE GENOMIC DNA]</scope>
    <source>
        <strain evidence="1 2">NBRC 105200</strain>
    </source>
</reference>
<evidence type="ECO:0000313" key="2">
    <source>
        <dbReference type="Proteomes" id="UP000008495"/>
    </source>
</evidence>
<dbReference type="AlphaFoldDB" id="K6VN91"/>
<accession>K6VN91</accession>
<organism evidence="1 2">
    <name type="scientific">Austwickia chelonae NBRC 105200</name>
    <dbReference type="NCBI Taxonomy" id="1184607"/>
    <lineage>
        <taxon>Bacteria</taxon>
        <taxon>Bacillati</taxon>
        <taxon>Actinomycetota</taxon>
        <taxon>Actinomycetes</taxon>
        <taxon>Micrococcales</taxon>
        <taxon>Dermatophilaceae</taxon>
        <taxon>Austwickia</taxon>
    </lineage>
</organism>
<protein>
    <submittedName>
        <fullName evidence="1">Uncharacterized protein</fullName>
    </submittedName>
</protein>
<comment type="caution">
    <text evidence="1">The sequence shown here is derived from an EMBL/GenBank/DDBJ whole genome shotgun (WGS) entry which is preliminary data.</text>
</comment>